<protein>
    <submittedName>
        <fullName evidence="9">Probable dolichyl-diphosphooligosaccharide--protein glycosyltransferase subunit 3B</fullName>
    </submittedName>
</protein>
<comment type="function">
    <text evidence="1">Subunit of the oligosaccharyl transferase (OST) complex that catalyzes the initial transfer of a defined glycan (Glc(3)Man(9)GlcNAc(2) in eukaryotes) from the lipid carrier dolichol-pyrophosphate to an asparagine residue within an Asn-X-Ser/Thr consensus motif in nascent polypeptide chains, the first step in protein N-glycosylation. N-glycosylation occurs cotranslationally and the complex associates with the Sec61 complex at the channel-forming translocon complex that mediates protein translocation across the endoplasmic reticulum (ER). All subunits are required for a maximal enzyme activity.</text>
</comment>
<evidence type="ECO:0000256" key="4">
    <source>
        <dbReference type="ARBA" id="ARBA00022692"/>
    </source>
</evidence>
<dbReference type="AlphaFoldDB" id="A0A9N7REJ0"/>
<name>A0A9N7REJ0_STRHE</name>
<evidence type="ECO:0000256" key="2">
    <source>
        <dbReference type="ARBA" id="ARBA00004477"/>
    </source>
</evidence>
<organism evidence="9 10">
    <name type="scientific">Striga hermonthica</name>
    <name type="common">Purple witchweed</name>
    <name type="synonym">Buchnera hermonthica</name>
    <dbReference type="NCBI Taxonomy" id="68872"/>
    <lineage>
        <taxon>Eukaryota</taxon>
        <taxon>Viridiplantae</taxon>
        <taxon>Streptophyta</taxon>
        <taxon>Embryophyta</taxon>
        <taxon>Tracheophyta</taxon>
        <taxon>Spermatophyta</taxon>
        <taxon>Magnoliopsida</taxon>
        <taxon>eudicotyledons</taxon>
        <taxon>Gunneridae</taxon>
        <taxon>Pentapetalae</taxon>
        <taxon>asterids</taxon>
        <taxon>lamiids</taxon>
        <taxon>Lamiales</taxon>
        <taxon>Orobanchaceae</taxon>
        <taxon>Buchnereae</taxon>
        <taxon>Striga</taxon>
    </lineage>
</organism>
<dbReference type="Proteomes" id="UP001153555">
    <property type="component" value="Unassembled WGS sequence"/>
</dbReference>
<keyword evidence="5" id="KW-0732">Signal</keyword>
<evidence type="ECO:0000313" key="9">
    <source>
        <dbReference type="EMBL" id="CAA0825795.1"/>
    </source>
</evidence>
<dbReference type="EMBL" id="CACSLK010026087">
    <property type="protein sequence ID" value="CAA0825795.1"/>
    <property type="molecule type" value="Genomic_DNA"/>
</dbReference>
<keyword evidence="4" id="KW-0812">Transmembrane</keyword>
<dbReference type="InterPro" id="IPR021149">
    <property type="entry name" value="OligosaccharylTrfase_OST3/OST6"/>
</dbReference>
<reference evidence="9" key="1">
    <citation type="submission" date="2019-12" db="EMBL/GenBank/DDBJ databases">
        <authorList>
            <person name="Scholes J."/>
        </authorList>
    </citation>
    <scope>NUCLEOTIDE SEQUENCE</scope>
</reference>
<evidence type="ECO:0000313" key="10">
    <source>
        <dbReference type="Proteomes" id="UP001153555"/>
    </source>
</evidence>
<accession>A0A9N7REJ0</accession>
<evidence type="ECO:0000256" key="3">
    <source>
        <dbReference type="ARBA" id="ARBA00009561"/>
    </source>
</evidence>
<evidence type="ECO:0000256" key="6">
    <source>
        <dbReference type="ARBA" id="ARBA00022824"/>
    </source>
</evidence>
<evidence type="ECO:0000256" key="7">
    <source>
        <dbReference type="ARBA" id="ARBA00022989"/>
    </source>
</evidence>
<proteinExistence type="inferred from homology"/>
<evidence type="ECO:0000256" key="1">
    <source>
        <dbReference type="ARBA" id="ARBA00002791"/>
    </source>
</evidence>
<comment type="subcellular location">
    <subcellularLocation>
        <location evidence="2">Endoplasmic reticulum membrane</location>
        <topology evidence="2">Multi-pass membrane protein</topology>
    </subcellularLocation>
</comment>
<comment type="caution">
    <text evidence="9">The sequence shown here is derived from an EMBL/GenBank/DDBJ whole genome shotgun (WGS) entry which is preliminary data.</text>
</comment>
<dbReference type="PANTHER" id="PTHR12692">
    <property type="entry name" value="DOLICHYL-DIPHOSPHOOLIGOSACCHARIDE--PROTEIN GLYCOSYLTRANSFERASE-RELATED"/>
    <property type="match status" value="1"/>
</dbReference>
<evidence type="ECO:0000256" key="5">
    <source>
        <dbReference type="ARBA" id="ARBA00022729"/>
    </source>
</evidence>
<keyword evidence="7" id="KW-1133">Transmembrane helix</keyword>
<keyword evidence="8" id="KW-0472">Membrane</keyword>
<dbReference type="GO" id="GO:0008250">
    <property type="term" value="C:oligosaccharyltransferase complex"/>
    <property type="evidence" value="ECO:0007669"/>
    <property type="project" value="TreeGrafter"/>
</dbReference>
<dbReference type="Pfam" id="PF04756">
    <property type="entry name" value="OST3_OST6"/>
    <property type="match status" value="1"/>
</dbReference>
<gene>
    <name evidence="9" type="ORF">SHERM_22533</name>
</gene>
<dbReference type="OrthoDB" id="67566at2759"/>
<sequence length="136" mass="15231">MPWWPRAGSGRRKSYSLYILYIYDTVVPELTALRSGSPTNVICLSDDLLCSILPFHALIFFDAKHLHSKSELSLPALRSEFSLLSSTSRSNNSSVDGASPEIFFFNLEFQESRSSFSVFGISTLPHIRLLSPDVVE</sequence>
<keyword evidence="6" id="KW-0256">Endoplasmic reticulum</keyword>
<dbReference type="PANTHER" id="PTHR12692:SF0">
    <property type="entry name" value="GH11935P"/>
    <property type="match status" value="1"/>
</dbReference>
<keyword evidence="10" id="KW-1185">Reference proteome</keyword>
<comment type="similarity">
    <text evidence="3">Belongs to the OST3/OST6 family.</text>
</comment>
<dbReference type="GO" id="GO:0018279">
    <property type="term" value="P:protein N-linked glycosylation via asparagine"/>
    <property type="evidence" value="ECO:0007669"/>
    <property type="project" value="TreeGrafter"/>
</dbReference>
<evidence type="ECO:0000256" key="8">
    <source>
        <dbReference type="ARBA" id="ARBA00023136"/>
    </source>
</evidence>